<organism evidence="2">
    <name type="scientific">Serpula lacrymans var. lacrymans (strain S7.3)</name>
    <name type="common">Dry rot fungus</name>
    <dbReference type="NCBI Taxonomy" id="936435"/>
    <lineage>
        <taxon>Eukaryota</taxon>
        <taxon>Fungi</taxon>
        <taxon>Dikarya</taxon>
        <taxon>Basidiomycota</taxon>
        <taxon>Agaricomycotina</taxon>
        <taxon>Agaricomycetes</taxon>
        <taxon>Agaricomycetidae</taxon>
        <taxon>Boletales</taxon>
        <taxon>Coniophorineae</taxon>
        <taxon>Serpulaceae</taxon>
        <taxon>Serpula</taxon>
    </lineage>
</organism>
<keyword evidence="2" id="KW-1185">Reference proteome</keyword>
<sequence>MAALAETGFIRFCHYRYVPPIFAIDLQRGDYTSIIQCTIPVFKGLLPPPYSRNITILLFHLADWHALAKLRMHMESTLEELHNSTINVGKKLQRFQDIPAAAFQTKELPQEVSAHMHRAKHDGALNQSHASGRSNEPQTLRIKRFNLSTYIIHALGDYFRTIQLFGTTDSYTTQIVSTFSL</sequence>
<evidence type="ECO:0000313" key="1">
    <source>
        <dbReference type="EMBL" id="EGN93514.1"/>
    </source>
</evidence>
<dbReference type="STRING" id="936435.F8QD43"/>
<protein>
    <submittedName>
        <fullName evidence="1">Uncharacterized protein</fullName>
    </submittedName>
</protein>
<dbReference type="InParanoid" id="F8QD43"/>
<evidence type="ECO:0000313" key="2">
    <source>
        <dbReference type="Proteomes" id="UP000008063"/>
    </source>
</evidence>
<gene>
    <name evidence="1" type="ORF">SERLA73DRAFT_63777</name>
</gene>
<dbReference type="AlphaFoldDB" id="F8QD43"/>
<dbReference type="OrthoDB" id="3269417at2759"/>
<accession>F8QD43</accession>
<name>F8QD43_SERL3</name>
<proteinExistence type="predicted"/>
<dbReference type="EMBL" id="GL945491">
    <property type="protein sequence ID" value="EGN93514.1"/>
    <property type="molecule type" value="Genomic_DNA"/>
</dbReference>
<dbReference type="HOGENOM" id="CLU_101491_0_0_1"/>
<reference evidence="2" key="1">
    <citation type="journal article" date="2011" name="Science">
        <title>The plant cell wall-decomposing machinery underlies the functional diversity of forest fungi.</title>
        <authorList>
            <person name="Eastwood D.C."/>
            <person name="Floudas D."/>
            <person name="Binder M."/>
            <person name="Majcherczyk A."/>
            <person name="Schneider P."/>
            <person name="Aerts A."/>
            <person name="Asiegbu F.O."/>
            <person name="Baker S.E."/>
            <person name="Barry K."/>
            <person name="Bendiksby M."/>
            <person name="Blumentritt M."/>
            <person name="Coutinho P.M."/>
            <person name="Cullen D."/>
            <person name="de Vries R.P."/>
            <person name="Gathman A."/>
            <person name="Goodell B."/>
            <person name="Henrissat B."/>
            <person name="Ihrmark K."/>
            <person name="Kauserud H."/>
            <person name="Kohler A."/>
            <person name="LaButti K."/>
            <person name="Lapidus A."/>
            <person name="Lavin J.L."/>
            <person name="Lee Y.-H."/>
            <person name="Lindquist E."/>
            <person name="Lilly W."/>
            <person name="Lucas S."/>
            <person name="Morin E."/>
            <person name="Murat C."/>
            <person name="Oguiza J.A."/>
            <person name="Park J."/>
            <person name="Pisabarro A.G."/>
            <person name="Riley R."/>
            <person name="Rosling A."/>
            <person name="Salamov A."/>
            <person name="Schmidt O."/>
            <person name="Schmutz J."/>
            <person name="Skrede I."/>
            <person name="Stenlid J."/>
            <person name="Wiebenga A."/>
            <person name="Xie X."/>
            <person name="Kuees U."/>
            <person name="Hibbett D.S."/>
            <person name="Hoffmeister D."/>
            <person name="Hoegberg N."/>
            <person name="Martin F."/>
            <person name="Grigoriev I.V."/>
            <person name="Watkinson S.C."/>
        </authorList>
    </citation>
    <scope>NUCLEOTIDE SEQUENCE [LARGE SCALE GENOMIC DNA]</scope>
    <source>
        <strain evidence="2">strain S7.3</strain>
    </source>
</reference>
<dbReference type="Proteomes" id="UP000008063">
    <property type="component" value="Unassembled WGS sequence"/>
</dbReference>
<dbReference type="OMA" id="HECTANL"/>